<name>A0AAD9TZS0_9ROSI</name>
<keyword evidence="2" id="KW-1185">Reference proteome</keyword>
<accession>A0AAD9TZS0</accession>
<dbReference type="AlphaFoldDB" id="A0AAD9TZS0"/>
<dbReference type="Proteomes" id="UP001280121">
    <property type="component" value="Unassembled WGS sequence"/>
</dbReference>
<dbReference type="EMBL" id="JANJYI010000006">
    <property type="protein sequence ID" value="KAK2645275.1"/>
    <property type="molecule type" value="Genomic_DNA"/>
</dbReference>
<evidence type="ECO:0000313" key="2">
    <source>
        <dbReference type="Proteomes" id="UP001280121"/>
    </source>
</evidence>
<comment type="caution">
    <text evidence="1">The sequence shown here is derived from an EMBL/GenBank/DDBJ whole genome shotgun (WGS) entry which is preliminary data.</text>
</comment>
<protein>
    <submittedName>
        <fullName evidence="1">Uncharacterized protein</fullName>
    </submittedName>
</protein>
<gene>
    <name evidence="1" type="ORF">Ddye_020470</name>
</gene>
<reference evidence="1" key="1">
    <citation type="journal article" date="2023" name="Plant J.">
        <title>Genome sequences and population genomics provide insights into the demographic history, inbreeding, and mutation load of two 'living fossil' tree species of Dipteronia.</title>
        <authorList>
            <person name="Feng Y."/>
            <person name="Comes H.P."/>
            <person name="Chen J."/>
            <person name="Zhu S."/>
            <person name="Lu R."/>
            <person name="Zhang X."/>
            <person name="Li P."/>
            <person name="Qiu J."/>
            <person name="Olsen K.M."/>
            <person name="Qiu Y."/>
        </authorList>
    </citation>
    <scope>NUCLEOTIDE SEQUENCE</scope>
    <source>
        <strain evidence="1">KIB01</strain>
    </source>
</reference>
<proteinExistence type="predicted"/>
<organism evidence="1 2">
    <name type="scientific">Dipteronia dyeriana</name>
    <dbReference type="NCBI Taxonomy" id="168575"/>
    <lineage>
        <taxon>Eukaryota</taxon>
        <taxon>Viridiplantae</taxon>
        <taxon>Streptophyta</taxon>
        <taxon>Embryophyta</taxon>
        <taxon>Tracheophyta</taxon>
        <taxon>Spermatophyta</taxon>
        <taxon>Magnoliopsida</taxon>
        <taxon>eudicotyledons</taxon>
        <taxon>Gunneridae</taxon>
        <taxon>Pentapetalae</taxon>
        <taxon>rosids</taxon>
        <taxon>malvids</taxon>
        <taxon>Sapindales</taxon>
        <taxon>Sapindaceae</taxon>
        <taxon>Hippocastanoideae</taxon>
        <taxon>Acereae</taxon>
        <taxon>Dipteronia</taxon>
    </lineage>
</organism>
<evidence type="ECO:0000313" key="1">
    <source>
        <dbReference type="EMBL" id="KAK2645275.1"/>
    </source>
</evidence>
<sequence>MRSKSDKDGCATVEVVANLQRRWRSEAGFVEGVSGGGAEVQGLGEARQPWRWWRMYNDDGDVKPTLLGEFLEVEQRLGESGTQRFLRRRRMS</sequence>